<proteinExistence type="predicted"/>
<accession>A0ABS7JID6</accession>
<dbReference type="EMBL" id="JAIGNQ010000004">
    <property type="protein sequence ID" value="MBX7489533.1"/>
    <property type="molecule type" value="Genomic_DNA"/>
</dbReference>
<keyword evidence="2" id="KW-0269">Exonuclease</keyword>
<keyword evidence="2" id="KW-0378">Hydrolase</keyword>
<keyword evidence="2" id="KW-0540">Nuclease</keyword>
<comment type="caution">
    <text evidence="2">The sequence shown here is derived from an EMBL/GenBank/DDBJ whole genome shotgun (WGS) entry which is preliminary data.</text>
</comment>
<evidence type="ECO:0000313" key="3">
    <source>
        <dbReference type="Proteomes" id="UP000776651"/>
    </source>
</evidence>
<organism evidence="2 3">
    <name type="scientific">Qipengyuania pacifica</name>
    <dbReference type="NCBI Taxonomy" id="2860199"/>
    <lineage>
        <taxon>Bacteria</taxon>
        <taxon>Pseudomonadati</taxon>
        <taxon>Pseudomonadota</taxon>
        <taxon>Alphaproteobacteria</taxon>
        <taxon>Sphingomonadales</taxon>
        <taxon>Erythrobacteraceae</taxon>
        <taxon>Qipengyuania</taxon>
    </lineage>
</organism>
<dbReference type="Pfam" id="PF10108">
    <property type="entry name" value="DNA_pol_B_exo2"/>
    <property type="match status" value="1"/>
</dbReference>
<evidence type="ECO:0000313" key="2">
    <source>
        <dbReference type="EMBL" id="MBX7489533.1"/>
    </source>
</evidence>
<gene>
    <name evidence="2" type="ORF">K3177_13505</name>
</gene>
<evidence type="ECO:0000259" key="1">
    <source>
        <dbReference type="Pfam" id="PF10108"/>
    </source>
</evidence>
<dbReference type="GO" id="GO:0004527">
    <property type="term" value="F:exonuclease activity"/>
    <property type="evidence" value="ECO:0007669"/>
    <property type="project" value="UniProtKB-KW"/>
</dbReference>
<feature type="domain" description="Predicted 3'-5' exonuclease PolB-like" evidence="1">
    <location>
        <begin position="80"/>
        <end position="263"/>
    </location>
</feature>
<reference evidence="2 3" key="1">
    <citation type="submission" date="2021-08" db="EMBL/GenBank/DDBJ databases">
        <title>Comparative Genomics Analysis of the Genus Qipengyuania Reveals Extensive Genetic Diversity and Metabolic Versatility, Including the Description of Fifteen Novel Species.</title>
        <authorList>
            <person name="Liu Y."/>
        </authorList>
    </citation>
    <scope>NUCLEOTIDE SEQUENCE [LARGE SCALE GENOMIC DNA]</scope>
    <source>
        <strain evidence="2 3">GH25</strain>
    </source>
</reference>
<name>A0ABS7JID6_9SPHN</name>
<dbReference type="RefSeq" id="WP_221598665.1">
    <property type="nucleotide sequence ID" value="NZ_JAIGNQ010000004.1"/>
</dbReference>
<protein>
    <submittedName>
        <fullName evidence="2">3'-5' exonuclease</fullName>
    </submittedName>
</protein>
<sequence length="302" mass="33584">MSKTTNIFEDDLCALQRSLEREAQVIIDANSNTEDAAAIGRTYVVCDFEYRFRRSAHDGWVYGREPDVDDRGKPKPPKIRWPFHDIAAVSWIVMRLTKGNDVPQIDGPFVLGLDDRSEKELVQAFFDALLDAGGTAQLVTWGGEVRDLAVLRYQACRFGLLMPLQLRGTSPHSRERTDLCRSVAVQADPVHLDEYAAGAGIPAKPSPPRTIGKMAEAGRWDEVRDHVLADVLTSAVIALRWLASTGEIECHRERSEMAIADAAAAAFPDSPFLQRDFKTWARDRLRAAGMGGTVYRIEETVS</sequence>
<dbReference type="Proteomes" id="UP000776651">
    <property type="component" value="Unassembled WGS sequence"/>
</dbReference>
<keyword evidence="3" id="KW-1185">Reference proteome</keyword>
<dbReference type="InterPro" id="IPR019288">
    <property type="entry name" value="3'-5'_exonuclease_PolB-like"/>
</dbReference>